<organism evidence="1 2">
    <name type="scientific">Sphingomonas paeninsulae</name>
    <dbReference type="NCBI Taxonomy" id="2319844"/>
    <lineage>
        <taxon>Bacteria</taxon>
        <taxon>Pseudomonadati</taxon>
        <taxon>Pseudomonadota</taxon>
        <taxon>Alphaproteobacteria</taxon>
        <taxon>Sphingomonadales</taxon>
        <taxon>Sphingomonadaceae</taxon>
        <taxon>Sphingomonas</taxon>
    </lineage>
</organism>
<protein>
    <submittedName>
        <fullName evidence="1">HutD family protein</fullName>
    </submittedName>
</protein>
<dbReference type="AlphaFoldDB" id="A0A494TMU7"/>
<accession>A0A494TMU7</accession>
<dbReference type="InterPro" id="IPR014710">
    <property type="entry name" value="RmlC-like_jellyroll"/>
</dbReference>
<dbReference type="InterPro" id="IPR011051">
    <property type="entry name" value="RmlC_Cupin_sf"/>
</dbReference>
<dbReference type="SUPFAM" id="SSF51182">
    <property type="entry name" value="RmlC-like cupins"/>
    <property type="match status" value="1"/>
</dbReference>
<keyword evidence="2" id="KW-1185">Reference proteome</keyword>
<proteinExistence type="predicted"/>
<name>A0A494TMU7_SPHPE</name>
<dbReference type="KEGG" id="spha:D3Y57_16095"/>
<evidence type="ECO:0000313" key="2">
    <source>
        <dbReference type="Proteomes" id="UP000276254"/>
    </source>
</evidence>
<gene>
    <name evidence="1" type="ORF">D3Y57_16095</name>
</gene>
<dbReference type="PANTHER" id="PTHR37943:SF1">
    <property type="entry name" value="PROTEIN VES"/>
    <property type="match status" value="1"/>
</dbReference>
<dbReference type="EMBL" id="CP032829">
    <property type="protein sequence ID" value="AYJ87171.1"/>
    <property type="molecule type" value="Genomic_DNA"/>
</dbReference>
<reference evidence="1 2" key="1">
    <citation type="submission" date="2018-09" db="EMBL/GenBank/DDBJ databases">
        <title>Sphingomonas peninsula sp. nov., isolated from fildes peninsula, Antarctic soil.</title>
        <authorList>
            <person name="Yingchao G."/>
        </authorList>
    </citation>
    <scope>NUCLEOTIDE SEQUENCE [LARGE SCALE GENOMIC DNA]</scope>
    <source>
        <strain evidence="1 2">YZ-8</strain>
    </source>
</reference>
<dbReference type="Proteomes" id="UP000276254">
    <property type="component" value="Chromosome"/>
</dbReference>
<dbReference type="OrthoDB" id="9800082at2"/>
<dbReference type="PANTHER" id="PTHR37943">
    <property type="entry name" value="PROTEIN VES"/>
    <property type="match status" value="1"/>
</dbReference>
<evidence type="ECO:0000313" key="1">
    <source>
        <dbReference type="EMBL" id="AYJ87171.1"/>
    </source>
</evidence>
<dbReference type="Pfam" id="PF05962">
    <property type="entry name" value="HutD"/>
    <property type="match status" value="1"/>
</dbReference>
<dbReference type="Gene3D" id="2.60.120.10">
    <property type="entry name" value="Jelly Rolls"/>
    <property type="match status" value="1"/>
</dbReference>
<dbReference type="RefSeq" id="WP_121154198.1">
    <property type="nucleotide sequence ID" value="NZ_CP032829.1"/>
</dbReference>
<dbReference type="InterPro" id="IPR010282">
    <property type="entry name" value="Uncharacterised_HutD/Ves"/>
</dbReference>
<sequence length="192" mass="20458">MSGIKVLRVADRTASPWKNGGGTTYQIAAFPPESGLADFQWRVSTAEVATPGTFSSFPGIDRILMVIDGALEVTIDDSPGVRLASSSAGLSFTGYQRVWGSPIGGTATDLNVMTRRGRYTAKMAPLDAQNGMLLIFADTTVVLVAQTETSWSFGNNTGTLAPRDAIMIEVQESGCSAFAFSGCLYRIELNRC</sequence>